<accession>E2C8Z3</accession>
<organism evidence="3">
    <name type="scientific">Harpegnathos saltator</name>
    <name type="common">Jerdon's jumping ant</name>
    <dbReference type="NCBI Taxonomy" id="610380"/>
    <lineage>
        <taxon>Eukaryota</taxon>
        <taxon>Metazoa</taxon>
        <taxon>Ecdysozoa</taxon>
        <taxon>Arthropoda</taxon>
        <taxon>Hexapoda</taxon>
        <taxon>Insecta</taxon>
        <taxon>Pterygota</taxon>
        <taxon>Neoptera</taxon>
        <taxon>Endopterygota</taxon>
        <taxon>Hymenoptera</taxon>
        <taxon>Apocrita</taxon>
        <taxon>Aculeata</taxon>
        <taxon>Formicoidea</taxon>
        <taxon>Formicidae</taxon>
        <taxon>Ponerinae</taxon>
        <taxon>Ponerini</taxon>
        <taxon>Harpegnathos</taxon>
    </lineage>
</organism>
<evidence type="ECO:0000313" key="3">
    <source>
        <dbReference type="Proteomes" id="UP000008237"/>
    </source>
</evidence>
<name>E2C8Z3_HARSA</name>
<feature type="compositionally biased region" description="Polar residues" evidence="1">
    <location>
        <begin position="18"/>
        <end position="35"/>
    </location>
</feature>
<evidence type="ECO:0000256" key="1">
    <source>
        <dbReference type="SAM" id="MobiDB-lite"/>
    </source>
</evidence>
<sequence length="61" mass="6534">MNGIRCHADYSPGLSRACGTSSGTPPGNTPQWSDDSSGDRTPECPRYGPIRVTLTKPHLAY</sequence>
<dbReference type="InParanoid" id="E2C8Z3"/>
<dbReference type="EMBL" id="GL453745">
    <property type="protein sequence ID" value="EFN75586.1"/>
    <property type="molecule type" value="Genomic_DNA"/>
</dbReference>
<gene>
    <name evidence="2" type="ORF">EAI_01094</name>
</gene>
<dbReference type="Proteomes" id="UP000008237">
    <property type="component" value="Unassembled WGS sequence"/>
</dbReference>
<proteinExistence type="predicted"/>
<feature type="region of interest" description="Disordered" evidence="1">
    <location>
        <begin position="11"/>
        <end position="49"/>
    </location>
</feature>
<reference evidence="2 3" key="1">
    <citation type="journal article" date="2010" name="Science">
        <title>Genomic comparison of the ants Camponotus floridanus and Harpegnathos saltator.</title>
        <authorList>
            <person name="Bonasio R."/>
            <person name="Zhang G."/>
            <person name="Ye C."/>
            <person name="Mutti N.S."/>
            <person name="Fang X."/>
            <person name="Qin N."/>
            <person name="Donahue G."/>
            <person name="Yang P."/>
            <person name="Li Q."/>
            <person name="Li C."/>
            <person name="Zhang P."/>
            <person name="Huang Z."/>
            <person name="Berger S.L."/>
            <person name="Reinberg D."/>
            <person name="Wang J."/>
            <person name="Liebig J."/>
        </authorList>
    </citation>
    <scope>NUCLEOTIDE SEQUENCE [LARGE SCALE GENOMIC DNA]</scope>
    <source>
        <strain evidence="2 3">R22 G/1</strain>
    </source>
</reference>
<evidence type="ECO:0000313" key="2">
    <source>
        <dbReference type="EMBL" id="EFN75586.1"/>
    </source>
</evidence>
<protein>
    <submittedName>
        <fullName evidence="2">Uncharacterized protein</fullName>
    </submittedName>
</protein>
<keyword evidence="3" id="KW-1185">Reference proteome</keyword>
<dbReference type="AlphaFoldDB" id="E2C8Z3"/>